<dbReference type="InterPro" id="IPR016186">
    <property type="entry name" value="C-type_lectin-like/link_sf"/>
</dbReference>
<dbReference type="Gene3D" id="3.10.100.10">
    <property type="entry name" value="Mannose-Binding Protein A, subunit A"/>
    <property type="match status" value="1"/>
</dbReference>
<dbReference type="SMART" id="SM00034">
    <property type="entry name" value="CLECT"/>
    <property type="match status" value="1"/>
</dbReference>
<organism evidence="2 3">
    <name type="scientific">Elysia chlorotica</name>
    <name type="common">Eastern emerald elysia</name>
    <name type="synonym">Sea slug</name>
    <dbReference type="NCBI Taxonomy" id="188477"/>
    <lineage>
        <taxon>Eukaryota</taxon>
        <taxon>Metazoa</taxon>
        <taxon>Spiralia</taxon>
        <taxon>Lophotrochozoa</taxon>
        <taxon>Mollusca</taxon>
        <taxon>Gastropoda</taxon>
        <taxon>Heterobranchia</taxon>
        <taxon>Euthyneura</taxon>
        <taxon>Panpulmonata</taxon>
        <taxon>Sacoglossa</taxon>
        <taxon>Placobranchoidea</taxon>
        <taxon>Plakobranchidae</taxon>
        <taxon>Elysia</taxon>
    </lineage>
</organism>
<dbReference type="Pfam" id="PF00059">
    <property type="entry name" value="Lectin_C"/>
    <property type="match status" value="1"/>
</dbReference>
<dbReference type="InterPro" id="IPR016187">
    <property type="entry name" value="CTDL_fold"/>
</dbReference>
<dbReference type="EMBL" id="RQTK01001494">
    <property type="protein sequence ID" value="RUS70086.1"/>
    <property type="molecule type" value="Genomic_DNA"/>
</dbReference>
<dbReference type="SUPFAM" id="SSF56436">
    <property type="entry name" value="C-type lectin-like"/>
    <property type="match status" value="1"/>
</dbReference>
<feature type="non-terminal residue" evidence="2">
    <location>
        <position position="260"/>
    </location>
</feature>
<proteinExistence type="predicted"/>
<evidence type="ECO:0000259" key="1">
    <source>
        <dbReference type="PROSITE" id="PS50041"/>
    </source>
</evidence>
<dbReference type="Proteomes" id="UP000271974">
    <property type="component" value="Unassembled WGS sequence"/>
</dbReference>
<dbReference type="CDD" id="cd00037">
    <property type="entry name" value="CLECT"/>
    <property type="match status" value="1"/>
</dbReference>
<feature type="domain" description="C-type lectin" evidence="1">
    <location>
        <begin position="31"/>
        <end position="145"/>
    </location>
</feature>
<evidence type="ECO:0000313" key="2">
    <source>
        <dbReference type="EMBL" id="RUS70086.1"/>
    </source>
</evidence>
<reference evidence="2 3" key="1">
    <citation type="submission" date="2019-01" db="EMBL/GenBank/DDBJ databases">
        <title>A draft genome assembly of the solar-powered sea slug Elysia chlorotica.</title>
        <authorList>
            <person name="Cai H."/>
            <person name="Li Q."/>
            <person name="Fang X."/>
            <person name="Li J."/>
            <person name="Curtis N.E."/>
            <person name="Altenburger A."/>
            <person name="Shibata T."/>
            <person name="Feng M."/>
            <person name="Maeda T."/>
            <person name="Schwartz J.A."/>
            <person name="Shigenobu S."/>
            <person name="Lundholm N."/>
            <person name="Nishiyama T."/>
            <person name="Yang H."/>
            <person name="Hasebe M."/>
            <person name="Li S."/>
            <person name="Pierce S.K."/>
            <person name="Wang J."/>
        </authorList>
    </citation>
    <scope>NUCLEOTIDE SEQUENCE [LARGE SCALE GENOMIC DNA]</scope>
    <source>
        <strain evidence="2">EC2010</strain>
        <tissue evidence="2">Whole organism of an adult</tissue>
    </source>
</reference>
<evidence type="ECO:0000313" key="3">
    <source>
        <dbReference type="Proteomes" id="UP000271974"/>
    </source>
</evidence>
<sequence>MATEQTVCEETVSEDTHKICGYQWTPFHSEGNTYCYKQIRERLTYHQAQACCKIDGGGELLRLETQDIVDFITEHFKHTRSMYTGMYFINDTAYFGLGVNRRKATTSFQNKVTFQSLSSEMNCVGKSGTFWYMLSCESQAIAICQKKGEKTVEVEATPTLTVESPPPYLYGHVVKNVCVGTRKQGHFKDIYAAETNTTLAYAYTGETKFCLDIYTNTRYVPVIEEIVTSPFTCCYEISDGESSNCASFQNITVEKGKPAK</sequence>
<dbReference type="AlphaFoldDB" id="A0A433SLP4"/>
<accession>A0A433SLP4</accession>
<name>A0A433SLP4_ELYCH</name>
<dbReference type="InterPro" id="IPR001304">
    <property type="entry name" value="C-type_lectin-like"/>
</dbReference>
<protein>
    <recommendedName>
        <fullName evidence="1">C-type lectin domain-containing protein</fullName>
    </recommendedName>
</protein>
<gene>
    <name evidence="2" type="ORF">EGW08_022150</name>
</gene>
<keyword evidence="3" id="KW-1185">Reference proteome</keyword>
<dbReference type="PROSITE" id="PS50041">
    <property type="entry name" value="C_TYPE_LECTIN_2"/>
    <property type="match status" value="1"/>
</dbReference>
<comment type="caution">
    <text evidence="2">The sequence shown here is derived from an EMBL/GenBank/DDBJ whole genome shotgun (WGS) entry which is preliminary data.</text>
</comment>